<protein>
    <submittedName>
        <fullName evidence="1">Uncharacterized protein</fullName>
    </submittedName>
</protein>
<dbReference type="EMBL" id="ASHM01072026">
    <property type="protein sequence ID" value="PNX55576.1"/>
    <property type="molecule type" value="Genomic_DNA"/>
</dbReference>
<reference evidence="1 2" key="1">
    <citation type="journal article" date="2014" name="Am. J. Bot.">
        <title>Genome assembly and annotation for red clover (Trifolium pratense; Fabaceae).</title>
        <authorList>
            <person name="Istvanek J."/>
            <person name="Jaros M."/>
            <person name="Krenek A."/>
            <person name="Repkova J."/>
        </authorList>
    </citation>
    <scope>NUCLEOTIDE SEQUENCE [LARGE SCALE GENOMIC DNA]</scope>
    <source>
        <strain evidence="2">cv. Tatra</strain>
        <tissue evidence="1">Young leaves</tissue>
    </source>
</reference>
<gene>
    <name evidence="1" type="ORF">L195_g049205</name>
</gene>
<dbReference type="AlphaFoldDB" id="A0A2K3JNG8"/>
<sequence>MLVANIDFCHNEFLNDFTIMILGYPPPNAVTIPLARLEAPQRVSIKVLIRGRVKDFAISAVTAVAL</sequence>
<name>A0A2K3JNG8_TRIPR</name>
<comment type="caution">
    <text evidence="1">The sequence shown here is derived from an EMBL/GenBank/DDBJ whole genome shotgun (WGS) entry which is preliminary data.</text>
</comment>
<evidence type="ECO:0000313" key="1">
    <source>
        <dbReference type="EMBL" id="PNX55576.1"/>
    </source>
</evidence>
<reference evidence="1 2" key="2">
    <citation type="journal article" date="2017" name="Front. Plant Sci.">
        <title>Gene Classification and Mining of Molecular Markers Useful in Red Clover (Trifolium pratense) Breeding.</title>
        <authorList>
            <person name="Istvanek J."/>
            <person name="Dluhosova J."/>
            <person name="Dluhos P."/>
            <person name="Patkova L."/>
            <person name="Nedelnik J."/>
            <person name="Repkova J."/>
        </authorList>
    </citation>
    <scope>NUCLEOTIDE SEQUENCE [LARGE SCALE GENOMIC DNA]</scope>
    <source>
        <strain evidence="2">cv. Tatra</strain>
        <tissue evidence="1">Young leaves</tissue>
    </source>
</reference>
<organism evidence="1 2">
    <name type="scientific">Trifolium pratense</name>
    <name type="common">Red clover</name>
    <dbReference type="NCBI Taxonomy" id="57577"/>
    <lineage>
        <taxon>Eukaryota</taxon>
        <taxon>Viridiplantae</taxon>
        <taxon>Streptophyta</taxon>
        <taxon>Embryophyta</taxon>
        <taxon>Tracheophyta</taxon>
        <taxon>Spermatophyta</taxon>
        <taxon>Magnoliopsida</taxon>
        <taxon>eudicotyledons</taxon>
        <taxon>Gunneridae</taxon>
        <taxon>Pentapetalae</taxon>
        <taxon>rosids</taxon>
        <taxon>fabids</taxon>
        <taxon>Fabales</taxon>
        <taxon>Fabaceae</taxon>
        <taxon>Papilionoideae</taxon>
        <taxon>50 kb inversion clade</taxon>
        <taxon>NPAAA clade</taxon>
        <taxon>Hologalegina</taxon>
        <taxon>IRL clade</taxon>
        <taxon>Trifolieae</taxon>
        <taxon>Trifolium</taxon>
    </lineage>
</organism>
<proteinExistence type="predicted"/>
<dbReference type="Proteomes" id="UP000236291">
    <property type="component" value="Unassembled WGS sequence"/>
</dbReference>
<evidence type="ECO:0000313" key="2">
    <source>
        <dbReference type="Proteomes" id="UP000236291"/>
    </source>
</evidence>
<accession>A0A2K3JNG8</accession>